<evidence type="ECO:0000313" key="9">
    <source>
        <dbReference type="Proteomes" id="UP000070444"/>
    </source>
</evidence>
<evidence type="ECO:0000256" key="4">
    <source>
        <dbReference type="ARBA" id="ARBA00023163"/>
    </source>
</evidence>
<evidence type="ECO:0000256" key="1">
    <source>
        <dbReference type="ARBA" id="ARBA00004123"/>
    </source>
</evidence>
<dbReference type="OrthoDB" id="28335at2759"/>
<accession>A0A137PCW4</accession>
<keyword evidence="9" id="KW-1185">Reference proteome</keyword>
<organism evidence="8 9">
    <name type="scientific">Conidiobolus coronatus (strain ATCC 28846 / CBS 209.66 / NRRL 28638)</name>
    <name type="common">Delacroixia coronata</name>
    <dbReference type="NCBI Taxonomy" id="796925"/>
    <lineage>
        <taxon>Eukaryota</taxon>
        <taxon>Fungi</taxon>
        <taxon>Fungi incertae sedis</taxon>
        <taxon>Zoopagomycota</taxon>
        <taxon>Entomophthoromycotina</taxon>
        <taxon>Entomophthoromycetes</taxon>
        <taxon>Entomophthorales</taxon>
        <taxon>Ancylistaceae</taxon>
        <taxon>Conidiobolus</taxon>
    </lineage>
</organism>
<dbReference type="GO" id="GO:0051123">
    <property type="term" value="P:RNA polymerase II preinitiation complex assembly"/>
    <property type="evidence" value="ECO:0007669"/>
    <property type="project" value="InterPro"/>
</dbReference>
<dbReference type="FunFam" id="1.10.20.10:FF:000061">
    <property type="entry name" value="TFIID subunit"/>
    <property type="match status" value="1"/>
</dbReference>
<protein>
    <recommendedName>
        <fullName evidence="6">Transcription initiation factor TFIID subunit 11</fullName>
    </recommendedName>
</protein>
<dbReference type="InterPro" id="IPR009072">
    <property type="entry name" value="Histone-fold"/>
</dbReference>
<keyword evidence="4" id="KW-0804">Transcription</keyword>
<evidence type="ECO:0000256" key="2">
    <source>
        <dbReference type="ARBA" id="ARBA00009788"/>
    </source>
</evidence>
<keyword evidence="3" id="KW-0805">Transcription regulation</keyword>
<dbReference type="EMBL" id="KQ964446">
    <property type="protein sequence ID" value="KXN72833.1"/>
    <property type="molecule type" value="Genomic_DNA"/>
</dbReference>
<evidence type="ECO:0000256" key="5">
    <source>
        <dbReference type="ARBA" id="ARBA00023242"/>
    </source>
</evidence>
<dbReference type="OMA" id="LNQACNP"/>
<name>A0A137PCW4_CONC2</name>
<keyword evidence="5" id="KW-0539">Nucleus</keyword>
<reference evidence="8 9" key="1">
    <citation type="journal article" date="2015" name="Genome Biol. Evol.">
        <title>Phylogenomic analyses indicate that early fungi evolved digesting cell walls of algal ancestors of land plants.</title>
        <authorList>
            <person name="Chang Y."/>
            <person name="Wang S."/>
            <person name="Sekimoto S."/>
            <person name="Aerts A.L."/>
            <person name="Choi C."/>
            <person name="Clum A."/>
            <person name="LaButti K.M."/>
            <person name="Lindquist E.A."/>
            <person name="Yee Ngan C."/>
            <person name="Ohm R.A."/>
            <person name="Salamov A.A."/>
            <person name="Grigoriev I.V."/>
            <person name="Spatafora J.W."/>
            <person name="Berbee M.L."/>
        </authorList>
    </citation>
    <scope>NUCLEOTIDE SEQUENCE [LARGE SCALE GENOMIC DNA]</scope>
    <source>
        <strain evidence="8 9">NRRL 28638</strain>
    </source>
</reference>
<dbReference type="GO" id="GO:0046982">
    <property type="term" value="F:protein heterodimerization activity"/>
    <property type="evidence" value="ECO:0007669"/>
    <property type="project" value="InterPro"/>
</dbReference>
<dbReference type="AlphaFoldDB" id="A0A137PCW4"/>
<dbReference type="Gene3D" id="1.10.20.10">
    <property type="entry name" value="Histone, subunit A"/>
    <property type="match status" value="1"/>
</dbReference>
<evidence type="ECO:0000313" key="8">
    <source>
        <dbReference type="EMBL" id="KXN72833.1"/>
    </source>
</evidence>
<sequence length="102" mass="12049">LDEFSPDQHRRFEVFRRTALPKNTVKRLLQNILNQQVSPTLAFVVAGYSKVFIGEITELALDIQKEWNETGPLSPEHIREAYRRYESTTSTRVNYLHKKRLF</sequence>
<dbReference type="STRING" id="796925.A0A137PCW4"/>
<comment type="similarity">
    <text evidence="2">Belongs to the TAF11 family.</text>
</comment>
<dbReference type="PANTHER" id="PTHR13218:SF8">
    <property type="entry name" value="TRANSCRIPTION INITIATION FACTOR TFIID SUBUNIT 11"/>
    <property type="match status" value="1"/>
</dbReference>
<gene>
    <name evidence="8" type="ORF">CONCODRAFT_36485</name>
</gene>
<dbReference type="GO" id="GO:0016251">
    <property type="term" value="F:RNA polymerase II general transcription initiation factor activity"/>
    <property type="evidence" value="ECO:0007669"/>
    <property type="project" value="TreeGrafter"/>
</dbReference>
<dbReference type="SUPFAM" id="SSF47113">
    <property type="entry name" value="Histone-fold"/>
    <property type="match status" value="1"/>
</dbReference>
<feature type="domain" description="TAFII28-like protein" evidence="7">
    <location>
        <begin position="2"/>
        <end position="84"/>
    </location>
</feature>
<evidence type="ECO:0000256" key="3">
    <source>
        <dbReference type="ARBA" id="ARBA00023015"/>
    </source>
</evidence>
<dbReference type="GO" id="GO:0005669">
    <property type="term" value="C:transcription factor TFIID complex"/>
    <property type="evidence" value="ECO:0007669"/>
    <property type="project" value="InterPro"/>
</dbReference>
<dbReference type="Pfam" id="PF04719">
    <property type="entry name" value="TAFII28"/>
    <property type="match status" value="1"/>
</dbReference>
<evidence type="ECO:0000259" key="7">
    <source>
        <dbReference type="Pfam" id="PF04719"/>
    </source>
</evidence>
<dbReference type="CDD" id="cd08048">
    <property type="entry name" value="HFD_TAF11"/>
    <property type="match status" value="1"/>
</dbReference>
<comment type="subcellular location">
    <subcellularLocation>
        <location evidence="1">Nucleus</location>
    </subcellularLocation>
</comment>
<dbReference type="InterPro" id="IPR045127">
    <property type="entry name" value="TAF11-like"/>
</dbReference>
<dbReference type="Proteomes" id="UP000070444">
    <property type="component" value="Unassembled WGS sequence"/>
</dbReference>
<dbReference type="InterPro" id="IPR006809">
    <property type="entry name" value="TAFII28_dom"/>
</dbReference>
<evidence type="ECO:0000256" key="6">
    <source>
        <dbReference type="ARBA" id="ARBA00072882"/>
    </source>
</evidence>
<proteinExistence type="inferred from homology"/>
<dbReference type="PANTHER" id="PTHR13218">
    <property type="entry name" value="TRANSCRIPTION INITIATION FACTOR TFIID SUBUNIT 11-RELATED"/>
    <property type="match status" value="1"/>
</dbReference>
<feature type="non-terminal residue" evidence="8">
    <location>
        <position position="1"/>
    </location>
</feature>